<dbReference type="EMBL" id="BEXD01000068">
    <property type="protein sequence ID" value="GBB83922.1"/>
    <property type="molecule type" value="Genomic_DNA"/>
</dbReference>
<evidence type="ECO:0008006" key="4">
    <source>
        <dbReference type="Google" id="ProtNLM"/>
    </source>
</evidence>
<dbReference type="EMBL" id="BLAL01000005">
    <property type="protein sequence ID" value="GES73130.1"/>
    <property type="molecule type" value="Genomic_DNA"/>
</dbReference>
<dbReference type="Proteomes" id="UP000615446">
    <property type="component" value="Unassembled WGS sequence"/>
</dbReference>
<comment type="caution">
    <text evidence="1">The sequence shown here is derived from an EMBL/GenBank/DDBJ whole genome shotgun (WGS) entry which is preliminary data.</text>
</comment>
<dbReference type="AlphaFoldDB" id="A0A2Z6Q6H1"/>
<organism evidence="1 3">
    <name type="scientific">Rhizophagus clarus</name>
    <dbReference type="NCBI Taxonomy" id="94130"/>
    <lineage>
        <taxon>Eukaryota</taxon>
        <taxon>Fungi</taxon>
        <taxon>Fungi incertae sedis</taxon>
        <taxon>Mucoromycota</taxon>
        <taxon>Glomeromycotina</taxon>
        <taxon>Glomeromycetes</taxon>
        <taxon>Glomerales</taxon>
        <taxon>Glomeraceae</taxon>
        <taxon>Rhizophagus</taxon>
    </lineage>
</organism>
<dbReference type="OrthoDB" id="2435398at2759"/>
<gene>
    <name evidence="2" type="ORF">RCL2_000066900</name>
    <name evidence="1" type="ORF">RclHR1_10590004</name>
</gene>
<dbReference type="Proteomes" id="UP000247702">
    <property type="component" value="Unassembled WGS sequence"/>
</dbReference>
<keyword evidence="3" id="KW-1185">Reference proteome</keyword>
<name>A0A2Z6Q6H1_9GLOM</name>
<sequence>MLDPYILQSPTLLPTVPDDASNLAINNLVFMDDSTLISLTKARLEYMLSITEEFYTLNNTSANHQKYV</sequence>
<reference evidence="2" key="2">
    <citation type="submission" date="2019-10" db="EMBL/GenBank/DDBJ databases">
        <title>Conservation and host-specific expression of non-tandemly repeated heterogenous ribosome RNA gene in arbuscular mycorrhizal fungi.</title>
        <authorList>
            <person name="Maeda T."/>
            <person name="Kobayashi Y."/>
            <person name="Nakagawa T."/>
            <person name="Ezawa T."/>
            <person name="Yamaguchi K."/>
            <person name="Bino T."/>
            <person name="Nishimoto Y."/>
            <person name="Shigenobu S."/>
            <person name="Kawaguchi M."/>
        </authorList>
    </citation>
    <scope>NUCLEOTIDE SEQUENCE</scope>
    <source>
        <strain evidence="2">HR1</strain>
    </source>
</reference>
<accession>A0A2Z6Q6H1</accession>
<evidence type="ECO:0000313" key="2">
    <source>
        <dbReference type="EMBL" id="GES73130.1"/>
    </source>
</evidence>
<evidence type="ECO:0000313" key="1">
    <source>
        <dbReference type="EMBL" id="GBB83922.1"/>
    </source>
</evidence>
<evidence type="ECO:0000313" key="3">
    <source>
        <dbReference type="Proteomes" id="UP000247702"/>
    </source>
</evidence>
<proteinExistence type="predicted"/>
<reference evidence="1 3" key="1">
    <citation type="submission" date="2017-11" db="EMBL/GenBank/DDBJ databases">
        <title>The genome of Rhizophagus clarus HR1 reveals common genetic basis of auxotrophy among arbuscular mycorrhizal fungi.</title>
        <authorList>
            <person name="Kobayashi Y."/>
        </authorList>
    </citation>
    <scope>NUCLEOTIDE SEQUENCE [LARGE SCALE GENOMIC DNA]</scope>
    <source>
        <strain evidence="1 3">HR1</strain>
    </source>
</reference>
<protein>
    <recommendedName>
        <fullName evidence="4">Reverse transcriptase domain-containing protein</fullName>
    </recommendedName>
</protein>